<keyword evidence="3" id="KW-1185">Reference proteome</keyword>
<accession>A0A9P4LN61</accession>
<reference evidence="2" key="1">
    <citation type="journal article" date="2020" name="Stud. Mycol.">
        <title>101 Dothideomycetes genomes: a test case for predicting lifestyles and emergence of pathogens.</title>
        <authorList>
            <person name="Haridas S."/>
            <person name="Albert R."/>
            <person name="Binder M."/>
            <person name="Bloem J."/>
            <person name="Labutti K."/>
            <person name="Salamov A."/>
            <person name="Andreopoulos B."/>
            <person name="Baker S."/>
            <person name="Barry K."/>
            <person name="Bills G."/>
            <person name="Bluhm B."/>
            <person name="Cannon C."/>
            <person name="Castanera R."/>
            <person name="Culley D."/>
            <person name="Daum C."/>
            <person name="Ezra D."/>
            <person name="Gonzalez J."/>
            <person name="Henrissat B."/>
            <person name="Kuo A."/>
            <person name="Liang C."/>
            <person name="Lipzen A."/>
            <person name="Lutzoni F."/>
            <person name="Magnuson J."/>
            <person name="Mondo S."/>
            <person name="Nolan M."/>
            <person name="Ohm R."/>
            <person name="Pangilinan J."/>
            <person name="Park H.-J."/>
            <person name="Ramirez L."/>
            <person name="Alfaro M."/>
            <person name="Sun H."/>
            <person name="Tritt A."/>
            <person name="Yoshinaga Y."/>
            <person name="Zwiers L.-H."/>
            <person name="Turgeon B."/>
            <person name="Goodwin S."/>
            <person name="Spatafora J."/>
            <person name="Crous P."/>
            <person name="Grigoriev I."/>
        </authorList>
    </citation>
    <scope>NUCLEOTIDE SEQUENCE</scope>
    <source>
        <strain evidence="2">CBS 110217</strain>
    </source>
</reference>
<name>A0A9P4LN61_9PLEO</name>
<sequence>MSYQYIISKRLDPIFAVSIGLAAAVTRINREEKEKERSTAESMDALRRRWNLAWQSDAQGSKKI</sequence>
<evidence type="ECO:0000313" key="3">
    <source>
        <dbReference type="Proteomes" id="UP000799777"/>
    </source>
</evidence>
<evidence type="ECO:0000256" key="1">
    <source>
        <dbReference type="SAM" id="Coils"/>
    </source>
</evidence>
<comment type="caution">
    <text evidence="2">The sequence shown here is derived from an EMBL/GenBank/DDBJ whole genome shotgun (WGS) entry which is preliminary data.</text>
</comment>
<feature type="coiled-coil region" evidence="1">
    <location>
        <begin position="21"/>
        <end position="48"/>
    </location>
</feature>
<dbReference type="EMBL" id="ML978166">
    <property type="protein sequence ID" value="KAF2033466.1"/>
    <property type="molecule type" value="Genomic_DNA"/>
</dbReference>
<proteinExistence type="predicted"/>
<protein>
    <submittedName>
        <fullName evidence="2">Uncharacterized protein</fullName>
    </submittedName>
</protein>
<dbReference type="Proteomes" id="UP000799777">
    <property type="component" value="Unassembled WGS sequence"/>
</dbReference>
<evidence type="ECO:0000313" key="2">
    <source>
        <dbReference type="EMBL" id="KAF2033466.1"/>
    </source>
</evidence>
<keyword evidence="1" id="KW-0175">Coiled coil</keyword>
<dbReference type="OrthoDB" id="2155101at2759"/>
<gene>
    <name evidence="2" type="ORF">EK21DRAFT_58491</name>
</gene>
<organism evidence="2 3">
    <name type="scientific">Setomelanomma holmii</name>
    <dbReference type="NCBI Taxonomy" id="210430"/>
    <lineage>
        <taxon>Eukaryota</taxon>
        <taxon>Fungi</taxon>
        <taxon>Dikarya</taxon>
        <taxon>Ascomycota</taxon>
        <taxon>Pezizomycotina</taxon>
        <taxon>Dothideomycetes</taxon>
        <taxon>Pleosporomycetidae</taxon>
        <taxon>Pleosporales</taxon>
        <taxon>Pleosporineae</taxon>
        <taxon>Phaeosphaeriaceae</taxon>
        <taxon>Setomelanomma</taxon>
    </lineage>
</organism>
<dbReference type="AlphaFoldDB" id="A0A9P4LN61"/>
<dbReference type="InterPro" id="IPR024242">
    <property type="entry name" value="NCE101"/>
</dbReference>
<dbReference type="GO" id="GO:0009306">
    <property type="term" value="P:protein secretion"/>
    <property type="evidence" value="ECO:0007669"/>
    <property type="project" value="InterPro"/>
</dbReference>
<dbReference type="Pfam" id="PF11654">
    <property type="entry name" value="NCE101"/>
    <property type="match status" value="1"/>
</dbReference>